<dbReference type="Proteomes" id="UP000006319">
    <property type="component" value="Chromosome 9"/>
</dbReference>
<feature type="region of interest" description="Disordered" evidence="1">
    <location>
        <begin position="1"/>
        <end position="25"/>
    </location>
</feature>
<gene>
    <name evidence="2" type="ORF">PCYB_094870</name>
</gene>
<feature type="compositionally biased region" description="Basic and acidic residues" evidence="1">
    <location>
        <begin position="337"/>
        <end position="355"/>
    </location>
</feature>
<evidence type="ECO:0000313" key="2">
    <source>
        <dbReference type="EMBL" id="GAB66703.1"/>
    </source>
</evidence>
<evidence type="ECO:0000256" key="1">
    <source>
        <dbReference type="SAM" id="MobiDB-lite"/>
    </source>
</evidence>
<organism evidence="2 3">
    <name type="scientific">Plasmodium cynomolgi (strain B)</name>
    <dbReference type="NCBI Taxonomy" id="1120755"/>
    <lineage>
        <taxon>Eukaryota</taxon>
        <taxon>Sar</taxon>
        <taxon>Alveolata</taxon>
        <taxon>Apicomplexa</taxon>
        <taxon>Aconoidasida</taxon>
        <taxon>Haemosporida</taxon>
        <taxon>Plasmodiidae</taxon>
        <taxon>Plasmodium</taxon>
        <taxon>Plasmodium (Plasmodium)</taxon>
    </lineage>
</organism>
<dbReference type="PhylomeDB" id="K6UKC6"/>
<dbReference type="AlphaFoldDB" id="K6UKC6"/>
<keyword evidence="3" id="KW-1185">Reference proteome</keyword>
<protein>
    <submittedName>
        <fullName evidence="2">Transcription factor</fullName>
    </submittedName>
</protein>
<dbReference type="GeneID" id="14693057"/>
<feature type="region of interest" description="Disordered" evidence="1">
    <location>
        <begin position="286"/>
        <end position="313"/>
    </location>
</feature>
<name>K6UKC6_PLACD</name>
<proteinExistence type="predicted"/>
<dbReference type="OrthoDB" id="387167at2759"/>
<feature type="compositionally biased region" description="Basic and acidic residues" evidence="1">
    <location>
        <begin position="369"/>
        <end position="383"/>
    </location>
</feature>
<feature type="region of interest" description="Disordered" evidence="1">
    <location>
        <begin position="114"/>
        <end position="187"/>
    </location>
</feature>
<sequence>MSNLSNWTNGIEGERDQGDMKDTNRDLQVGDPTYECRMKGLQTLGCYSEVTNLGEAASSYMQASQQGSAKESTHSNVSLGKESHMCEQVRANNDIRLERHDSCVNNLANSSFGGMEGPLQNVEPDQGDAGILGGGSGQAGGPAGGQAGGPASLQASDYQNGLMNDHPGSHTNDRGVNPGEAEPPVEGQQSVELNKNNLHDGQNEELGNQTSSHLPIEEEQADGHSKWSLQEEHSKITNEKITEPVQKENEDSKRVHSSHVNDYTFFGQREREAVEVECMRNEPVKGETLLGEDPRGDYCDAGNANLLPPLQEDPNELISSVNQYEHAQVNTFSSDSKQTHGEGEEEMRPTSKDNSNDEIANKLTSPSPEEEKKGNFQHRGEAK</sequence>
<dbReference type="RefSeq" id="XP_004222650.1">
    <property type="nucleotide sequence ID" value="XM_004222602.1"/>
</dbReference>
<feature type="region of interest" description="Disordered" evidence="1">
    <location>
        <begin position="329"/>
        <end position="383"/>
    </location>
</feature>
<dbReference type="KEGG" id="pcy:PCYB_094870"/>
<reference evidence="2 3" key="1">
    <citation type="journal article" date="2012" name="Nat. Genet.">
        <title>Plasmodium cynomolgi genome sequences provide insight into Plasmodium vivax and the monkey malaria clade.</title>
        <authorList>
            <person name="Tachibana S."/>
            <person name="Sullivan S.A."/>
            <person name="Kawai S."/>
            <person name="Nakamura S."/>
            <person name="Kim H.R."/>
            <person name="Goto N."/>
            <person name="Arisue N."/>
            <person name="Palacpac N.M.Q."/>
            <person name="Honma H."/>
            <person name="Yagi M."/>
            <person name="Tougan T."/>
            <person name="Katakai Y."/>
            <person name="Kaneko O."/>
            <person name="Mita T."/>
            <person name="Kita K."/>
            <person name="Yasutomi Y."/>
            <person name="Sutton P.L."/>
            <person name="Shakhbatyan R."/>
            <person name="Horii T."/>
            <person name="Yasunaga T."/>
            <person name="Barnwell J.W."/>
            <person name="Escalante A.A."/>
            <person name="Carlton J.M."/>
            <person name="Tanabe K."/>
        </authorList>
    </citation>
    <scope>NUCLEOTIDE SEQUENCE [LARGE SCALE GENOMIC DNA]</scope>
    <source>
        <strain evidence="2 3">B</strain>
    </source>
</reference>
<dbReference type="VEuPathDB" id="PlasmoDB:PCYB_094870"/>
<evidence type="ECO:0000313" key="3">
    <source>
        <dbReference type="Proteomes" id="UP000006319"/>
    </source>
</evidence>
<accession>K6UKC6</accession>
<feature type="compositionally biased region" description="Basic and acidic residues" evidence="1">
    <location>
        <begin position="12"/>
        <end position="25"/>
    </location>
</feature>
<dbReference type="EMBL" id="DF157101">
    <property type="protein sequence ID" value="GAB66703.1"/>
    <property type="molecule type" value="Genomic_DNA"/>
</dbReference>
<feature type="compositionally biased region" description="Gly residues" evidence="1">
    <location>
        <begin position="130"/>
        <end position="148"/>
    </location>
</feature>